<protein>
    <submittedName>
        <fullName evidence="4">Glycosyltransferase family 4 protein</fullName>
        <ecNumber evidence="4">2.4.-.-</ecNumber>
    </submittedName>
</protein>
<accession>A0AAU6P7L3</accession>
<dbReference type="PANTHER" id="PTHR46401">
    <property type="entry name" value="GLYCOSYLTRANSFERASE WBBK-RELATED"/>
    <property type="match status" value="1"/>
</dbReference>
<dbReference type="Pfam" id="PF13692">
    <property type="entry name" value="Glyco_trans_1_4"/>
    <property type="match status" value="1"/>
</dbReference>
<sequence length="368" mass="42790">MGSKPKKIVILHLAHWDQLLGGAELQLKYLSQYIANMGHEVHFVYPNRTHKKIEDTHVRLHPLNYIKTIGSYGKMWFVYKRSINSKLSKIQPDIIITRTFSSWAGIASQYAKSHSLRHIHFIASNNDVNNREKKITWRKAFNKLELKYFNKIFNSNTEIVVQNEEQKRSVENKQKLKSILLSQAAPENDVALIDKADDELKVVWIANFKPLKRPEKFLEIVEHFKNRDDITFSMIGGYSNTYYNDLLKPYHEVSNFQYLGKLTNEEVNKVLDTAHVLVNTSDYEGFSNTFIQAWLRQVVVLSLNSDPNNILKNEKIGYQTNSIEKLKAILEGFCRNDKSTLIHTGNSAREYALSNHVINDKYFKKIKL</sequence>
<evidence type="ECO:0000256" key="1">
    <source>
        <dbReference type="ARBA" id="ARBA00022679"/>
    </source>
</evidence>
<dbReference type="RefSeq" id="WP_338732837.1">
    <property type="nucleotide sequence ID" value="NZ_CP136924.1"/>
</dbReference>
<keyword evidence="5" id="KW-1185">Reference proteome</keyword>
<evidence type="ECO:0000313" key="4">
    <source>
        <dbReference type="EMBL" id="WXA13569.1"/>
    </source>
</evidence>
<dbReference type="Pfam" id="PF13439">
    <property type="entry name" value="Glyco_transf_4"/>
    <property type="match status" value="1"/>
</dbReference>
<dbReference type="CDD" id="cd03801">
    <property type="entry name" value="GT4_PimA-like"/>
    <property type="match status" value="1"/>
</dbReference>
<name>A0AAU6P7L3_9FLAO</name>
<dbReference type="InterPro" id="IPR028098">
    <property type="entry name" value="Glyco_trans_4-like_N"/>
</dbReference>
<dbReference type="EMBL" id="CP136924">
    <property type="protein sequence ID" value="WXA04012.1"/>
    <property type="molecule type" value="Genomic_DNA"/>
</dbReference>
<dbReference type="AlphaFoldDB" id="A0AAU6P7L3"/>
<proteinExistence type="predicted"/>
<keyword evidence="4" id="KW-0328">Glycosyltransferase</keyword>
<dbReference type="PANTHER" id="PTHR46401:SF2">
    <property type="entry name" value="GLYCOSYLTRANSFERASE WBBK-RELATED"/>
    <property type="match status" value="1"/>
</dbReference>
<organism evidence="4">
    <name type="scientific">Mangrovimonas cancribranchiae</name>
    <dbReference type="NCBI Taxonomy" id="3080055"/>
    <lineage>
        <taxon>Bacteria</taxon>
        <taxon>Pseudomonadati</taxon>
        <taxon>Bacteroidota</taxon>
        <taxon>Flavobacteriia</taxon>
        <taxon>Flavobacteriales</taxon>
        <taxon>Flavobacteriaceae</taxon>
        <taxon>Mangrovimonas</taxon>
    </lineage>
</organism>
<dbReference type="GO" id="GO:0009103">
    <property type="term" value="P:lipopolysaccharide biosynthetic process"/>
    <property type="evidence" value="ECO:0007669"/>
    <property type="project" value="TreeGrafter"/>
</dbReference>
<evidence type="ECO:0000313" key="3">
    <source>
        <dbReference type="EMBL" id="WXA04012.1"/>
    </source>
</evidence>
<dbReference type="SUPFAM" id="SSF53756">
    <property type="entry name" value="UDP-Glycosyltransferase/glycogen phosphorylase"/>
    <property type="match status" value="1"/>
</dbReference>
<dbReference type="Gene3D" id="3.40.50.2000">
    <property type="entry name" value="Glycogen Phosphorylase B"/>
    <property type="match status" value="2"/>
</dbReference>
<reference evidence="4 5" key="1">
    <citation type="submission" date="2023-10" db="EMBL/GenBank/DDBJ databases">
        <title>Culture-based analysis of two novel bacteria associated with mangrove crab gills.</title>
        <authorList>
            <person name="Yang X."/>
            <person name="Garuglieri E."/>
            <person name="Van Goethem M.W."/>
            <person name="Fusi M."/>
            <person name="Marasco R."/>
            <person name="Daffonchio D.G."/>
        </authorList>
    </citation>
    <scope>NUCLEOTIDE SEQUENCE</scope>
    <source>
        <strain evidence="4">UG2-1</strain>
        <strain evidence="3">UG2-2</strain>
        <strain evidence="5">UG2_2</strain>
    </source>
</reference>
<evidence type="ECO:0000313" key="5">
    <source>
        <dbReference type="Proteomes" id="UP001368318"/>
    </source>
</evidence>
<dbReference type="Proteomes" id="UP001368318">
    <property type="component" value="Chromosome"/>
</dbReference>
<evidence type="ECO:0000259" key="2">
    <source>
        <dbReference type="Pfam" id="PF13439"/>
    </source>
</evidence>
<dbReference type="EC" id="2.4.-.-" evidence="4"/>
<feature type="domain" description="Glycosyltransferase subfamily 4-like N-terminal" evidence="2">
    <location>
        <begin position="21"/>
        <end position="172"/>
    </location>
</feature>
<gene>
    <name evidence="4" type="ORF">R3L15_01550</name>
    <name evidence="3" type="ORF">R3L16_05845</name>
</gene>
<dbReference type="EMBL" id="CP136925">
    <property type="protein sequence ID" value="WXA13569.1"/>
    <property type="molecule type" value="Genomic_DNA"/>
</dbReference>
<keyword evidence="1 4" id="KW-0808">Transferase</keyword>
<dbReference type="GO" id="GO:0016757">
    <property type="term" value="F:glycosyltransferase activity"/>
    <property type="evidence" value="ECO:0007669"/>
    <property type="project" value="UniProtKB-KW"/>
</dbReference>
<dbReference type="KEGG" id="mcaa:R3L15_01550"/>